<comment type="caution">
    <text evidence="5">The sequence shown here is derived from an EMBL/GenBank/DDBJ whole genome shotgun (WGS) entry which is preliminary data.</text>
</comment>
<dbReference type="Pfam" id="PF02626">
    <property type="entry name" value="CT_A_B"/>
    <property type="match status" value="1"/>
</dbReference>
<evidence type="ECO:0000313" key="6">
    <source>
        <dbReference type="Proteomes" id="UP000197032"/>
    </source>
</evidence>
<name>A0A1Z5HQX9_9FIRM</name>
<keyword evidence="3" id="KW-0067">ATP-binding</keyword>
<keyword evidence="6" id="KW-1185">Reference proteome</keyword>
<evidence type="ECO:0000259" key="4">
    <source>
        <dbReference type="Pfam" id="PF02626"/>
    </source>
</evidence>
<dbReference type="EMBL" id="BDGJ01000042">
    <property type="protein sequence ID" value="GAW91929.1"/>
    <property type="molecule type" value="Genomic_DNA"/>
</dbReference>
<reference evidence="6" key="1">
    <citation type="journal article" date="2017" name="Appl. Environ. Microbiol.">
        <title>Genomic analysis of Calderihabitans maritimus KKC1, a thermophilic hydrogenogenic carboxydotrophic bacterium isolated from marine sediment.</title>
        <authorList>
            <person name="Omae K."/>
            <person name="Yoneda Y."/>
            <person name="Fukuyama Y."/>
            <person name="Yoshida T."/>
            <person name="Sako Y."/>
        </authorList>
    </citation>
    <scope>NUCLEOTIDE SEQUENCE [LARGE SCALE GENOMIC DNA]</scope>
    <source>
        <strain evidence="6">KKC1</strain>
    </source>
</reference>
<organism evidence="5 6">
    <name type="scientific">Calderihabitans maritimus</name>
    <dbReference type="NCBI Taxonomy" id="1246530"/>
    <lineage>
        <taxon>Bacteria</taxon>
        <taxon>Bacillati</taxon>
        <taxon>Bacillota</taxon>
        <taxon>Clostridia</taxon>
        <taxon>Neomoorellales</taxon>
        <taxon>Calderihabitantaceae</taxon>
        <taxon>Calderihabitans</taxon>
    </lineage>
</organism>
<dbReference type="InterPro" id="IPR052708">
    <property type="entry name" value="PxpC"/>
</dbReference>
<dbReference type="AlphaFoldDB" id="A0A1Z5HQX9"/>
<dbReference type="Gene3D" id="2.40.100.10">
    <property type="entry name" value="Cyclophilin-like"/>
    <property type="match status" value="1"/>
</dbReference>
<dbReference type="PANTHER" id="PTHR43309:SF5">
    <property type="entry name" value="5-OXOPROLINASE SUBUNIT C"/>
    <property type="match status" value="1"/>
</dbReference>
<dbReference type="PANTHER" id="PTHR43309">
    <property type="entry name" value="5-OXOPROLINASE SUBUNIT C"/>
    <property type="match status" value="1"/>
</dbReference>
<sequence>MLTAGDVIKVYGTTTPSGVKERRLPENLIPKFKGEEEIRVVMGPQEELFKEESIDVFLSSVYEVTLQSDRMGYRLKGPIIITKIEELEERMGPLKRYKIKVSGEEFLVDVQEIYGQNTKKDIPVST</sequence>
<keyword evidence="2" id="KW-0378">Hydrolase</keyword>
<dbReference type="InterPro" id="IPR003778">
    <property type="entry name" value="CT_A_B"/>
</dbReference>
<dbReference type="Proteomes" id="UP000197032">
    <property type="component" value="Unassembled WGS sequence"/>
</dbReference>
<evidence type="ECO:0000313" key="5">
    <source>
        <dbReference type="EMBL" id="GAW91929.1"/>
    </source>
</evidence>
<protein>
    <recommendedName>
        <fullName evidence="4">Carboxyltransferase domain-containing protein</fullName>
    </recommendedName>
</protein>
<evidence type="ECO:0000256" key="3">
    <source>
        <dbReference type="ARBA" id="ARBA00022840"/>
    </source>
</evidence>
<accession>A0A1Z5HQX9</accession>
<evidence type="ECO:0000256" key="2">
    <source>
        <dbReference type="ARBA" id="ARBA00022801"/>
    </source>
</evidence>
<proteinExistence type="predicted"/>
<feature type="domain" description="Carboxyltransferase" evidence="4">
    <location>
        <begin position="2"/>
        <end position="78"/>
    </location>
</feature>
<keyword evidence="1" id="KW-0547">Nucleotide-binding</keyword>
<dbReference type="InterPro" id="IPR029000">
    <property type="entry name" value="Cyclophilin-like_dom_sf"/>
</dbReference>
<evidence type="ECO:0000256" key="1">
    <source>
        <dbReference type="ARBA" id="ARBA00022741"/>
    </source>
</evidence>
<dbReference type="GO" id="GO:0016787">
    <property type="term" value="F:hydrolase activity"/>
    <property type="evidence" value="ECO:0007669"/>
    <property type="project" value="UniProtKB-KW"/>
</dbReference>
<dbReference type="GO" id="GO:0005524">
    <property type="term" value="F:ATP binding"/>
    <property type="evidence" value="ECO:0007669"/>
    <property type="project" value="UniProtKB-KW"/>
</dbReference>
<gene>
    <name evidence="5" type="ORF">KKC1_10890</name>
</gene>